<reference evidence="2" key="2">
    <citation type="journal article" date="2021" name="PeerJ">
        <title>Extensive microbial diversity within the chicken gut microbiome revealed by metagenomics and culture.</title>
        <authorList>
            <person name="Gilroy R."/>
            <person name="Ravi A."/>
            <person name="Getino M."/>
            <person name="Pursley I."/>
            <person name="Horton D.L."/>
            <person name="Alikhan N.F."/>
            <person name="Baker D."/>
            <person name="Gharbi K."/>
            <person name="Hall N."/>
            <person name="Watson M."/>
            <person name="Adriaenssens E.M."/>
            <person name="Foster-Nyarko E."/>
            <person name="Jarju S."/>
            <person name="Secka A."/>
            <person name="Antonio M."/>
            <person name="Oren A."/>
            <person name="Chaudhuri R.R."/>
            <person name="La Ragione R."/>
            <person name="Hildebrand F."/>
            <person name="Pallen M.J."/>
        </authorList>
    </citation>
    <scope>NUCLEOTIDE SEQUENCE</scope>
    <source>
        <strain evidence="2">G3-8215</strain>
    </source>
</reference>
<feature type="transmembrane region" description="Helical" evidence="1">
    <location>
        <begin position="68"/>
        <end position="90"/>
    </location>
</feature>
<gene>
    <name evidence="2" type="ORF">IAB75_05230</name>
</gene>
<protein>
    <submittedName>
        <fullName evidence="2">Uncharacterized protein</fullName>
    </submittedName>
</protein>
<name>A0A940DVP0_9BACT</name>
<keyword evidence="1" id="KW-0472">Membrane</keyword>
<dbReference type="AlphaFoldDB" id="A0A940DVP0"/>
<keyword evidence="1" id="KW-1133">Transmembrane helix</keyword>
<proteinExistence type="predicted"/>
<feature type="transmembrane region" description="Helical" evidence="1">
    <location>
        <begin position="102"/>
        <end position="120"/>
    </location>
</feature>
<keyword evidence="1" id="KW-0812">Transmembrane</keyword>
<comment type="caution">
    <text evidence="2">The sequence shown here is derived from an EMBL/GenBank/DDBJ whole genome shotgun (WGS) entry which is preliminary data.</text>
</comment>
<dbReference type="EMBL" id="JADILV010000036">
    <property type="protein sequence ID" value="MBO8483498.1"/>
    <property type="molecule type" value="Genomic_DNA"/>
</dbReference>
<evidence type="ECO:0000256" key="1">
    <source>
        <dbReference type="SAM" id="Phobius"/>
    </source>
</evidence>
<reference evidence="2" key="1">
    <citation type="submission" date="2020-10" db="EMBL/GenBank/DDBJ databases">
        <authorList>
            <person name="Gilroy R."/>
        </authorList>
    </citation>
    <scope>NUCLEOTIDE SEQUENCE</scope>
    <source>
        <strain evidence="2">G3-8215</strain>
    </source>
</reference>
<dbReference type="Proteomes" id="UP000725002">
    <property type="component" value="Unassembled WGS sequence"/>
</dbReference>
<evidence type="ECO:0000313" key="3">
    <source>
        <dbReference type="Proteomes" id="UP000725002"/>
    </source>
</evidence>
<evidence type="ECO:0000313" key="2">
    <source>
        <dbReference type="EMBL" id="MBO8483498.1"/>
    </source>
</evidence>
<organism evidence="2 3">
    <name type="scientific">Candidatus Cryptobacteroides avicola</name>
    <dbReference type="NCBI Taxonomy" id="2840757"/>
    <lineage>
        <taxon>Bacteria</taxon>
        <taxon>Pseudomonadati</taxon>
        <taxon>Bacteroidota</taxon>
        <taxon>Bacteroidia</taxon>
        <taxon>Bacteroidales</taxon>
        <taxon>Candidatus Cryptobacteroides</taxon>
    </lineage>
</organism>
<sequence>MKEKEIRQFIHDNMPQVRGSEAFMAELVRQIELLPTPASLSGWTEEEKQADIKAIMSLVRSIKRRNRLTALAIGAGAVAVLVCIVSAVFMITPVRDFVISNYIYIAIAFTAAILACAFIIPRTSRL</sequence>
<accession>A0A940DVP0</accession>